<keyword evidence="3" id="KW-1185">Reference proteome</keyword>
<dbReference type="AlphaFoldDB" id="A0A143BLW8"/>
<reference evidence="2 3" key="1">
    <citation type="journal article" date="2014" name="Proc. Natl. Acad. Sci. U.S.A.">
        <title>Functional type 2 photosynthetic reaction centers found in the rare bacterial phylum Gemmatimonadetes.</title>
        <authorList>
            <person name="Zeng Y."/>
            <person name="Feng F."/>
            <person name="Medova H."/>
            <person name="Dean J."/>
            <person name="Koblizek M."/>
        </authorList>
    </citation>
    <scope>NUCLEOTIDE SEQUENCE [LARGE SCALE GENOMIC DNA]</scope>
    <source>
        <strain evidence="2 3">AP64</strain>
    </source>
</reference>
<dbReference type="Proteomes" id="UP000076404">
    <property type="component" value="Chromosome"/>
</dbReference>
<dbReference type="STRING" id="1379270.GEMMAAP_17145"/>
<organism evidence="2 3">
    <name type="scientific">Gemmatimonas phototrophica</name>
    <dbReference type="NCBI Taxonomy" id="1379270"/>
    <lineage>
        <taxon>Bacteria</taxon>
        <taxon>Pseudomonadati</taxon>
        <taxon>Gemmatimonadota</taxon>
        <taxon>Gemmatimonadia</taxon>
        <taxon>Gemmatimonadales</taxon>
        <taxon>Gemmatimonadaceae</taxon>
        <taxon>Gemmatimonas</taxon>
    </lineage>
</organism>
<evidence type="ECO:0000313" key="2">
    <source>
        <dbReference type="EMBL" id="AMW06046.1"/>
    </source>
</evidence>
<keyword evidence="1" id="KW-1133">Transmembrane helix</keyword>
<dbReference type="EMBL" id="CP011454">
    <property type="protein sequence ID" value="AMW06046.1"/>
    <property type="molecule type" value="Genomic_DNA"/>
</dbReference>
<dbReference type="RefSeq" id="WP_026848221.1">
    <property type="nucleotide sequence ID" value="NZ_CP011454.1"/>
</dbReference>
<name>A0A143BLW8_9BACT</name>
<keyword evidence="1" id="KW-0812">Transmembrane</keyword>
<evidence type="ECO:0000256" key="1">
    <source>
        <dbReference type="SAM" id="Phobius"/>
    </source>
</evidence>
<sequence>MRLTAFFVVVSLAALLGLSTWVESLIEAILIFAVFSLLLVHRPLLTVLGRAPRALRLAALTMAGLWSWSQLHEVVIDSYPFISWRMYGEAPKYQDYSGYRLVGERCTGETIVLPPSSRATGRRPVLSLAVRRAYEESQNASGNPARARQRMDKLLSAILTQWNSNRPTLELCALLLQQTSINVGERAGTTPERYTTVRRYDAR</sequence>
<gene>
    <name evidence="2" type="ORF">GEMMAAP_17145</name>
</gene>
<dbReference type="KEGG" id="gph:GEMMAAP_17145"/>
<accession>A0A143BLW8</accession>
<protein>
    <submittedName>
        <fullName evidence="2">Uncharacterized protein</fullName>
    </submittedName>
</protein>
<feature type="transmembrane region" description="Helical" evidence="1">
    <location>
        <begin position="29"/>
        <end position="48"/>
    </location>
</feature>
<reference evidence="2 3" key="2">
    <citation type="journal article" date="2016" name="Environ. Microbiol. Rep.">
        <title>Metagenomic evidence for the presence of phototrophic Gemmatimonadetes bacteria in diverse environments.</title>
        <authorList>
            <person name="Zeng Y."/>
            <person name="Baumbach J."/>
            <person name="Barbosa E.G."/>
            <person name="Azevedo V."/>
            <person name="Zhang C."/>
            <person name="Koblizek M."/>
        </authorList>
    </citation>
    <scope>NUCLEOTIDE SEQUENCE [LARGE SCALE GENOMIC DNA]</scope>
    <source>
        <strain evidence="2 3">AP64</strain>
    </source>
</reference>
<evidence type="ECO:0000313" key="3">
    <source>
        <dbReference type="Proteomes" id="UP000076404"/>
    </source>
</evidence>
<proteinExistence type="predicted"/>
<keyword evidence="1" id="KW-0472">Membrane</keyword>